<evidence type="ECO:0000256" key="1">
    <source>
        <dbReference type="SAM" id="MobiDB-lite"/>
    </source>
</evidence>
<reference evidence="3 6" key="1">
    <citation type="submission" date="2009-10" db="EMBL/GenBank/DDBJ databases">
        <title>Complete sequence of Fibrobacter succinogenes subsp. succinogenes S85.</title>
        <authorList>
            <consortium name="US DOE Joint Genome Institute"/>
            <person name="Lucas S."/>
            <person name="Copeland A."/>
            <person name="Lapidus A."/>
            <person name="Glavina del Rio T."/>
            <person name="Tice H."/>
            <person name="Bruce D."/>
            <person name="Goodwin L."/>
            <person name="Pitluck S."/>
            <person name="Chertkov O."/>
            <person name="Detter J.C."/>
            <person name="Han C."/>
            <person name="Tapia R."/>
            <person name="Larimer F."/>
            <person name="Land M."/>
            <person name="Hauser L."/>
            <person name="Kyrpides N."/>
            <person name="Mikhailova N."/>
            <person name="Weimer P.J."/>
            <person name="Stevenson D.M."/>
            <person name="Boyum J."/>
            <person name="Brumm P.I."/>
            <person name="Mead D."/>
        </authorList>
    </citation>
    <scope>NUCLEOTIDE SEQUENCE [LARGE SCALE GENOMIC DNA]</scope>
    <source>
        <strain evidence="6">ATCC 19169 / S85</strain>
        <strain evidence="3">S85</strain>
    </source>
</reference>
<keyword evidence="2" id="KW-0732">Signal</keyword>
<feature type="region of interest" description="Disordered" evidence="1">
    <location>
        <begin position="621"/>
        <end position="658"/>
    </location>
</feature>
<evidence type="ECO:0000313" key="4">
    <source>
        <dbReference type="EMBL" id="ADL25100.1"/>
    </source>
</evidence>
<dbReference type="eggNOG" id="COG1511">
    <property type="taxonomic scope" value="Bacteria"/>
</dbReference>
<evidence type="ECO:0000313" key="5">
    <source>
        <dbReference type="Proteomes" id="UP000000517"/>
    </source>
</evidence>
<dbReference type="KEGG" id="fsc:FSU_1851"/>
<dbReference type="KEGG" id="fsu:Fisuc_1385"/>
<feature type="chain" id="PRO_5003001838" description="Repeat domain (List_Bact_rpt)" evidence="2">
    <location>
        <begin position="20"/>
        <end position="741"/>
    </location>
</feature>
<proteinExistence type="predicted"/>
<dbReference type="Proteomes" id="UP000000517">
    <property type="component" value="Chromosome"/>
</dbReference>
<dbReference type="RefSeq" id="WP_014546084.1">
    <property type="nucleotide sequence ID" value="NC_013410.1"/>
</dbReference>
<keyword evidence="6" id="KW-1185">Reference proteome</keyword>
<dbReference type="EMBL" id="CP002158">
    <property type="protein sequence ID" value="ADL25100.1"/>
    <property type="molecule type" value="Genomic_DNA"/>
</dbReference>
<organism evidence="4 5">
    <name type="scientific">Fibrobacter succinogenes (strain ATCC 19169 / S85)</name>
    <dbReference type="NCBI Taxonomy" id="59374"/>
    <lineage>
        <taxon>Bacteria</taxon>
        <taxon>Pseudomonadati</taxon>
        <taxon>Fibrobacterota</taxon>
        <taxon>Fibrobacteria</taxon>
        <taxon>Fibrobacterales</taxon>
        <taxon>Fibrobacteraceae</taxon>
        <taxon>Fibrobacter</taxon>
    </lineage>
</organism>
<dbReference type="OrthoDB" id="9776008at2"/>
<evidence type="ECO:0008006" key="7">
    <source>
        <dbReference type="Google" id="ProtNLM"/>
    </source>
</evidence>
<dbReference type="HOGENOM" id="CLU_374597_0_0_0"/>
<dbReference type="AlphaFoldDB" id="C9RQZ7"/>
<dbReference type="STRING" id="59374.FSU_1851"/>
<reference evidence="5" key="2">
    <citation type="submission" date="2010-08" db="EMBL/GenBank/DDBJ databases">
        <title>Complete sequence of Fibrobacter succinogenes subsp. succinogenes S85.</title>
        <authorList>
            <person name="Durkin A.S."/>
            <person name="Nelson K.E."/>
            <person name="Morrison M."/>
            <person name="Forsberg C.W."/>
            <person name="Wilson D.B."/>
            <person name="Russell J.B."/>
            <person name="Cann I.K.O."/>
            <person name="Mackie R.I."/>
            <person name="White B.A."/>
        </authorList>
    </citation>
    <scope>NUCLEOTIDE SEQUENCE [LARGE SCALE GENOMIC DNA]</scope>
    <source>
        <strain evidence="5">ATCC 19169 / S85</strain>
    </source>
</reference>
<reference evidence="4" key="3">
    <citation type="submission" date="2010-08" db="EMBL/GenBank/DDBJ databases">
        <authorList>
            <person name="Durkin A.S."/>
            <person name="Nelson K.E."/>
            <person name="Morrison M."/>
            <person name="Forsberg C.W."/>
            <person name="Wilson D.B."/>
            <person name="Russell J.B."/>
            <person name="Cann I.K.O."/>
            <person name="Mackie R.I."/>
            <person name="White B.A."/>
        </authorList>
    </citation>
    <scope>NUCLEOTIDE SEQUENCE</scope>
    <source>
        <strain evidence="4">S85</strain>
    </source>
</reference>
<dbReference type="Gene3D" id="2.160.20.110">
    <property type="match status" value="1"/>
</dbReference>
<feature type="signal peptide" evidence="2">
    <location>
        <begin position="1"/>
        <end position="19"/>
    </location>
</feature>
<sequence length="741" mass="81682">MKKWILAIICLFYASFSFGRLDGQPEVTVIDKKFFFKLTSVDEFMWYVKQLSQKSDAINAVLEIDIDFAEEFDADSLNDIFPSDRKLSGVFDGQGHTLYNYRSTAVEDAPLFRLIDTSGVVKNLNMVHVGVVDYRPGGIASVNKGLIENCYVEGYVDATHNNDVVGGIVATNAEKGTIRNSSTDVRATSRSYGANVGGIAGCNWGKIQRCFANISLDGGSHSAKVGGISGTNTGLIEMCHTEGIVRSSSHSTKAGGLVGINSGYVLDNYSSALVIMESWGNSAGGIAARNEVQTKSSGVIMNNYIIAPRLNAFALVDTNKSTLQNSYYDATILKPYWSARDVYPAVNKDFDGPSWYYSFSTSQMQSDWFAWTLNTQRGKAENSGRWSRYGGYPIFADSTHLPIQRIIFVGDKLIREQLSSYTGETTIPDSVDVPEGKTFLGWYTKDGVRVTANSHLFEGDTVYAKYGEETDMKWLVCYYNSDMLKTKLGCDSVGTGEAAAYKGETPTLEKTIGYTYTFKGWNLPEKIFMDRMAYALYDSTLNVYTVKICNSPDTAKCNVEQVNAFDSVWVKYGSSTSLYVTYGEWYDQNQNEISMPRNRYVKVISDTVLYQKYELRESSSSSEEAKSSSSVQAKSSSSSSVEKKSSSSSSVEKAKSSSSSSEKHNAIISLTRAHMELSVNSVSRSILVTGAPVGSAYAIFDMQGRVLQKGRVASENFNIAVPWVGGYIVRVGKQTWRIDLK</sequence>
<evidence type="ECO:0000313" key="3">
    <source>
        <dbReference type="EMBL" id="ACX74983.1"/>
    </source>
</evidence>
<dbReference type="EMBL" id="CP001792">
    <property type="protein sequence ID" value="ACX74983.1"/>
    <property type="molecule type" value="Genomic_DNA"/>
</dbReference>
<accession>C9RQZ7</accession>
<dbReference type="Proteomes" id="UP000001497">
    <property type="component" value="Chromosome"/>
</dbReference>
<evidence type="ECO:0000313" key="6">
    <source>
        <dbReference type="Proteomes" id="UP000001497"/>
    </source>
</evidence>
<name>C9RQZ7_FIBSS</name>
<gene>
    <name evidence="3" type="ordered locus">Fisuc_1385</name>
    <name evidence="4" type="ordered locus">FSU_1851</name>
</gene>
<dbReference type="PATRIC" id="fig|59374.8.peg.1784"/>
<evidence type="ECO:0000256" key="2">
    <source>
        <dbReference type="SAM" id="SignalP"/>
    </source>
</evidence>
<protein>
    <recommendedName>
        <fullName evidence="7">Repeat domain (List_Bact_rpt)</fullName>
    </recommendedName>
</protein>